<organism evidence="4 5">
    <name type="scientific">Algoriphagus pacificus</name>
    <dbReference type="NCBI Taxonomy" id="2811234"/>
    <lineage>
        <taxon>Bacteria</taxon>
        <taxon>Pseudomonadati</taxon>
        <taxon>Bacteroidota</taxon>
        <taxon>Cytophagia</taxon>
        <taxon>Cytophagales</taxon>
        <taxon>Cyclobacteriaceae</taxon>
        <taxon>Algoriphagus</taxon>
    </lineage>
</organism>
<evidence type="ECO:0000256" key="2">
    <source>
        <dbReference type="PROSITE-ProRule" id="PRU00169"/>
    </source>
</evidence>
<dbReference type="Proteomes" id="UP000664480">
    <property type="component" value="Unassembled WGS sequence"/>
</dbReference>
<keyword evidence="1 2" id="KW-0597">Phosphoprotein</keyword>
<dbReference type="PROSITE" id="PS50110">
    <property type="entry name" value="RESPONSE_REGULATORY"/>
    <property type="match status" value="1"/>
</dbReference>
<dbReference type="RefSeq" id="WP_206588082.1">
    <property type="nucleotide sequence ID" value="NZ_JAFKCU010000005.1"/>
</dbReference>
<keyword evidence="5" id="KW-1185">Reference proteome</keyword>
<dbReference type="SUPFAM" id="SSF52172">
    <property type="entry name" value="CheY-like"/>
    <property type="match status" value="1"/>
</dbReference>
<evidence type="ECO:0000256" key="1">
    <source>
        <dbReference type="ARBA" id="ARBA00022553"/>
    </source>
</evidence>
<sequence length="125" mass="14257">MDQGSTLKIISIDDDKIQHILVKKRMLQADSSVQLFPFDEPQNALDWLQENTADLILMDLNFPGLSGWDLLQEIGKISKIPVVVLTGNISPYELEKMKDFPQAIRLFEKPISTEQIADILNYLRS</sequence>
<accession>A0ABS3CLI5</accession>
<evidence type="ECO:0000259" key="3">
    <source>
        <dbReference type="PROSITE" id="PS50110"/>
    </source>
</evidence>
<reference evidence="4 5" key="1">
    <citation type="submission" date="2021-03" db="EMBL/GenBank/DDBJ databases">
        <title>novel species isolated from a fishpond in China.</title>
        <authorList>
            <person name="Lu H."/>
            <person name="Cai Z."/>
        </authorList>
    </citation>
    <scope>NUCLEOTIDE SEQUENCE [LARGE SCALE GENOMIC DNA]</scope>
    <source>
        <strain evidence="4 5">YJ13C</strain>
    </source>
</reference>
<proteinExistence type="predicted"/>
<dbReference type="Pfam" id="PF00072">
    <property type="entry name" value="Response_reg"/>
    <property type="match status" value="1"/>
</dbReference>
<dbReference type="PANTHER" id="PTHR44591:SF3">
    <property type="entry name" value="RESPONSE REGULATORY DOMAIN-CONTAINING PROTEIN"/>
    <property type="match status" value="1"/>
</dbReference>
<dbReference type="EMBL" id="JAFKCU010000005">
    <property type="protein sequence ID" value="MBN7817409.1"/>
    <property type="molecule type" value="Genomic_DNA"/>
</dbReference>
<dbReference type="InterPro" id="IPR011006">
    <property type="entry name" value="CheY-like_superfamily"/>
</dbReference>
<gene>
    <name evidence="4" type="ORF">J0A69_18355</name>
</gene>
<dbReference type="InterPro" id="IPR001789">
    <property type="entry name" value="Sig_transdc_resp-reg_receiver"/>
</dbReference>
<dbReference type="PANTHER" id="PTHR44591">
    <property type="entry name" value="STRESS RESPONSE REGULATOR PROTEIN 1"/>
    <property type="match status" value="1"/>
</dbReference>
<dbReference type="Gene3D" id="3.40.50.2300">
    <property type="match status" value="1"/>
</dbReference>
<feature type="modified residue" description="4-aspartylphosphate" evidence="2">
    <location>
        <position position="59"/>
    </location>
</feature>
<protein>
    <submittedName>
        <fullName evidence="4">Response regulator</fullName>
    </submittedName>
</protein>
<feature type="domain" description="Response regulatory" evidence="3">
    <location>
        <begin position="8"/>
        <end position="124"/>
    </location>
</feature>
<name>A0ABS3CLI5_9BACT</name>
<comment type="caution">
    <text evidence="4">The sequence shown here is derived from an EMBL/GenBank/DDBJ whole genome shotgun (WGS) entry which is preliminary data.</text>
</comment>
<evidence type="ECO:0000313" key="4">
    <source>
        <dbReference type="EMBL" id="MBN7817409.1"/>
    </source>
</evidence>
<dbReference type="SMART" id="SM00448">
    <property type="entry name" value="REC"/>
    <property type="match status" value="1"/>
</dbReference>
<dbReference type="InterPro" id="IPR050595">
    <property type="entry name" value="Bact_response_regulator"/>
</dbReference>
<evidence type="ECO:0000313" key="5">
    <source>
        <dbReference type="Proteomes" id="UP000664480"/>
    </source>
</evidence>